<reference evidence="6 7" key="1">
    <citation type="submission" date="2016-10" db="EMBL/GenBank/DDBJ databases">
        <authorList>
            <person name="de Groot N.N."/>
        </authorList>
    </citation>
    <scope>NUCLEOTIDE SEQUENCE [LARGE SCALE GENOMIC DNA]</scope>
    <source>
        <strain evidence="6 7">CGMCC 4.3143</strain>
    </source>
</reference>
<evidence type="ECO:0000256" key="5">
    <source>
        <dbReference type="ARBA" id="ARBA00024029"/>
    </source>
</evidence>
<keyword evidence="4" id="KW-0862">Zinc</keyword>
<dbReference type="GO" id="GO:0016811">
    <property type="term" value="F:hydrolase activity, acting on carbon-nitrogen (but not peptide) bonds, in linear amides"/>
    <property type="evidence" value="ECO:0007669"/>
    <property type="project" value="TreeGrafter"/>
</dbReference>
<evidence type="ECO:0000256" key="1">
    <source>
        <dbReference type="ARBA" id="ARBA00001947"/>
    </source>
</evidence>
<dbReference type="GO" id="GO:0009231">
    <property type="term" value="P:riboflavin biosynthetic process"/>
    <property type="evidence" value="ECO:0007669"/>
    <property type="project" value="TreeGrafter"/>
</dbReference>
<dbReference type="SUPFAM" id="SSF102215">
    <property type="entry name" value="Creatininase"/>
    <property type="match status" value="1"/>
</dbReference>
<dbReference type="AlphaFoldDB" id="A0A1G7FSN1"/>
<comment type="similarity">
    <text evidence="5">Belongs to the creatininase superfamily.</text>
</comment>
<dbReference type="InterPro" id="IPR003785">
    <property type="entry name" value="Creatininase/forma_Hydrolase"/>
</dbReference>
<evidence type="ECO:0000313" key="6">
    <source>
        <dbReference type="EMBL" id="SDE78782.1"/>
    </source>
</evidence>
<evidence type="ECO:0000256" key="2">
    <source>
        <dbReference type="ARBA" id="ARBA00022723"/>
    </source>
</evidence>
<dbReference type="PANTHER" id="PTHR35005:SF1">
    <property type="entry name" value="2-AMINO-5-FORMYLAMINO-6-RIBOSYLAMINOPYRIMIDIN-4(3H)-ONE 5'-MONOPHOSPHATE DEFORMYLASE"/>
    <property type="match status" value="1"/>
</dbReference>
<keyword evidence="7" id="KW-1185">Reference proteome</keyword>
<evidence type="ECO:0000313" key="7">
    <source>
        <dbReference type="Proteomes" id="UP000198967"/>
    </source>
</evidence>
<organism evidence="6 7">
    <name type="scientific">Pseudonocardia oroxyli</name>
    <dbReference type="NCBI Taxonomy" id="366584"/>
    <lineage>
        <taxon>Bacteria</taxon>
        <taxon>Bacillati</taxon>
        <taxon>Actinomycetota</taxon>
        <taxon>Actinomycetes</taxon>
        <taxon>Pseudonocardiales</taxon>
        <taxon>Pseudonocardiaceae</taxon>
        <taxon>Pseudonocardia</taxon>
    </lineage>
</organism>
<accession>A0A1G7FSN1</accession>
<dbReference type="GO" id="GO:0046872">
    <property type="term" value="F:metal ion binding"/>
    <property type="evidence" value="ECO:0007669"/>
    <property type="project" value="UniProtKB-KW"/>
</dbReference>
<keyword evidence="3 6" id="KW-0378">Hydrolase</keyword>
<gene>
    <name evidence="6" type="ORF">SAMN05216377_10285</name>
</gene>
<dbReference type="NCBIfam" id="TIGR03964">
    <property type="entry name" value="mycofact_creat"/>
    <property type="match status" value="1"/>
</dbReference>
<dbReference type="RefSeq" id="WP_093076373.1">
    <property type="nucleotide sequence ID" value="NZ_FNBE01000002.1"/>
</dbReference>
<dbReference type="Proteomes" id="UP000198967">
    <property type="component" value="Unassembled WGS sequence"/>
</dbReference>
<dbReference type="EMBL" id="FNBE01000002">
    <property type="protein sequence ID" value="SDE78782.1"/>
    <property type="molecule type" value="Genomic_DNA"/>
</dbReference>
<protein>
    <submittedName>
        <fullName evidence="6">Creatinine amidohydrolase</fullName>
    </submittedName>
</protein>
<dbReference type="PANTHER" id="PTHR35005">
    <property type="entry name" value="3-DEHYDRO-SCYLLO-INOSOSE HYDROLASE"/>
    <property type="match status" value="1"/>
</dbReference>
<dbReference type="OrthoDB" id="9801445at2"/>
<sequence>MLISAITWRDVHTGPPRTLVVPVGSVEQHGPHLPLDTDLRVAERVAAALEAADPSLVLAPAVAFGAAGEHEGFPGTVSIGHEGLRLLLVELGRSACRWAARVVFVNGHGGNVATLAQACALLRYEGRDVAWIPCAAGGDAHAGRTETSLMLALDPSAVGPEREPGATAPLRELLPVLREQGVRGVSENGILGDPRGASADEGDRLLEAMIGAAREALTRWDVDPETGRARFSAHRGGQQ</sequence>
<evidence type="ECO:0000256" key="4">
    <source>
        <dbReference type="ARBA" id="ARBA00022833"/>
    </source>
</evidence>
<keyword evidence="2" id="KW-0479">Metal-binding</keyword>
<comment type="cofactor">
    <cofactor evidence="1">
        <name>Zn(2+)</name>
        <dbReference type="ChEBI" id="CHEBI:29105"/>
    </cofactor>
</comment>
<dbReference type="STRING" id="366584.SAMN05216377_10285"/>
<name>A0A1G7FSN1_PSEOR</name>
<proteinExistence type="inferred from homology"/>
<dbReference type="Pfam" id="PF02633">
    <property type="entry name" value="Creatininase"/>
    <property type="match status" value="1"/>
</dbReference>
<evidence type="ECO:0000256" key="3">
    <source>
        <dbReference type="ARBA" id="ARBA00022801"/>
    </source>
</evidence>
<dbReference type="Gene3D" id="3.40.50.10310">
    <property type="entry name" value="Creatininase"/>
    <property type="match status" value="1"/>
</dbReference>
<dbReference type="InterPro" id="IPR024087">
    <property type="entry name" value="Creatininase-like_sf"/>
</dbReference>
<dbReference type="InterPro" id="IPR023871">
    <property type="entry name" value="MftE"/>
</dbReference>